<protein>
    <submittedName>
        <fullName evidence="1">Uncharacterized protein</fullName>
    </submittedName>
</protein>
<sequence length="146" mass="15527">TCVSGGMLERSRGVGVCPLPPPVLGYSFPSKSTPVSGVEVLFGMLEFGRVGPRGCDMLLIEEEEEDVEEVVELVHVAGEGWCGGVGEVYCCPSVTEVEVSCASCGMFERGYADTDETRRWLPVTPTPAGGMASPLLPIFLPSWSLP</sequence>
<feature type="non-terminal residue" evidence="1">
    <location>
        <position position="1"/>
    </location>
</feature>
<dbReference type="AlphaFoldDB" id="A0AAV2QM97"/>
<comment type="caution">
    <text evidence="1">The sequence shown here is derived from an EMBL/GenBank/DDBJ whole genome shotgun (WGS) entry which is preliminary data.</text>
</comment>
<name>A0AAV2QM97_MEGNR</name>
<accession>A0AAV2QM97</accession>
<dbReference type="EMBL" id="CAXKWB010009037">
    <property type="protein sequence ID" value="CAL4093294.1"/>
    <property type="molecule type" value="Genomic_DNA"/>
</dbReference>
<proteinExistence type="predicted"/>
<gene>
    <name evidence="1" type="ORF">MNOR_LOCUS14795</name>
</gene>
<evidence type="ECO:0000313" key="1">
    <source>
        <dbReference type="EMBL" id="CAL4093294.1"/>
    </source>
</evidence>
<dbReference type="Proteomes" id="UP001497623">
    <property type="component" value="Unassembled WGS sequence"/>
</dbReference>
<reference evidence="1 2" key="1">
    <citation type="submission" date="2024-05" db="EMBL/GenBank/DDBJ databases">
        <authorList>
            <person name="Wallberg A."/>
        </authorList>
    </citation>
    <scope>NUCLEOTIDE SEQUENCE [LARGE SCALE GENOMIC DNA]</scope>
</reference>
<keyword evidence="2" id="KW-1185">Reference proteome</keyword>
<evidence type="ECO:0000313" key="2">
    <source>
        <dbReference type="Proteomes" id="UP001497623"/>
    </source>
</evidence>
<organism evidence="1 2">
    <name type="scientific">Meganyctiphanes norvegica</name>
    <name type="common">Northern krill</name>
    <name type="synonym">Thysanopoda norvegica</name>
    <dbReference type="NCBI Taxonomy" id="48144"/>
    <lineage>
        <taxon>Eukaryota</taxon>
        <taxon>Metazoa</taxon>
        <taxon>Ecdysozoa</taxon>
        <taxon>Arthropoda</taxon>
        <taxon>Crustacea</taxon>
        <taxon>Multicrustacea</taxon>
        <taxon>Malacostraca</taxon>
        <taxon>Eumalacostraca</taxon>
        <taxon>Eucarida</taxon>
        <taxon>Euphausiacea</taxon>
        <taxon>Euphausiidae</taxon>
        <taxon>Meganyctiphanes</taxon>
    </lineage>
</organism>